<dbReference type="OrthoDB" id="9768177at2"/>
<keyword evidence="3 4" id="KW-0998">Cell outer membrane</keyword>
<reference evidence="7 8" key="1">
    <citation type="submission" date="2016-11" db="EMBL/GenBank/DDBJ databases">
        <authorList>
            <person name="Jaros S."/>
            <person name="Januszkiewicz K."/>
            <person name="Wedrychowicz H."/>
        </authorList>
    </citation>
    <scope>NUCLEOTIDE SEQUENCE [LARGE SCALE GENOMIC DNA]</scope>
    <source>
        <strain evidence="7 8">DSM 27406</strain>
    </source>
</reference>
<keyword evidence="5" id="KW-0732">Signal</keyword>
<dbReference type="RefSeq" id="WP_073087441.1">
    <property type="nucleotide sequence ID" value="NZ_FRBL01000013.1"/>
</dbReference>
<name>A0A1M7MK55_9BACT</name>
<keyword evidence="4" id="KW-1134">Transmembrane beta strand</keyword>
<dbReference type="STRING" id="1419482.SAMN05444266_113108"/>
<dbReference type="Pfam" id="PF07715">
    <property type="entry name" value="Plug"/>
    <property type="match status" value="1"/>
</dbReference>
<organism evidence="7 8">
    <name type="scientific">Chitinophaga jiangningensis</name>
    <dbReference type="NCBI Taxonomy" id="1419482"/>
    <lineage>
        <taxon>Bacteria</taxon>
        <taxon>Pseudomonadati</taxon>
        <taxon>Bacteroidota</taxon>
        <taxon>Chitinophagia</taxon>
        <taxon>Chitinophagales</taxon>
        <taxon>Chitinophagaceae</taxon>
        <taxon>Chitinophaga</taxon>
    </lineage>
</organism>
<dbReference type="FunFam" id="2.60.40.1120:FF:000003">
    <property type="entry name" value="Outer membrane protein Omp121"/>
    <property type="match status" value="1"/>
</dbReference>
<evidence type="ECO:0000256" key="2">
    <source>
        <dbReference type="ARBA" id="ARBA00023136"/>
    </source>
</evidence>
<dbReference type="Pfam" id="PF13715">
    <property type="entry name" value="CarbopepD_reg_2"/>
    <property type="match status" value="1"/>
</dbReference>
<evidence type="ECO:0000313" key="7">
    <source>
        <dbReference type="EMBL" id="SHM91258.1"/>
    </source>
</evidence>
<evidence type="ECO:0000259" key="6">
    <source>
        <dbReference type="SMART" id="SM00965"/>
    </source>
</evidence>
<feature type="chain" id="PRO_5012184291" evidence="5">
    <location>
        <begin position="18"/>
        <end position="1124"/>
    </location>
</feature>
<dbReference type="SUPFAM" id="SSF49464">
    <property type="entry name" value="Carboxypeptidase regulatory domain-like"/>
    <property type="match status" value="1"/>
</dbReference>
<dbReference type="Gene3D" id="2.60.40.1120">
    <property type="entry name" value="Carboxypeptidase-like, regulatory domain"/>
    <property type="match status" value="1"/>
</dbReference>
<dbReference type="InterPro" id="IPR011662">
    <property type="entry name" value="Secretin/TonB_short_N"/>
</dbReference>
<proteinExistence type="inferred from homology"/>
<protein>
    <submittedName>
        <fullName evidence="7">TonB-linked outer membrane protein, SusC/RagA family</fullName>
    </submittedName>
</protein>
<gene>
    <name evidence="7" type="ORF">SAMN05444266_113108</name>
</gene>
<dbReference type="Proteomes" id="UP000184420">
    <property type="component" value="Unassembled WGS sequence"/>
</dbReference>
<keyword evidence="2 4" id="KW-0472">Membrane</keyword>
<feature type="signal peptide" evidence="5">
    <location>
        <begin position="1"/>
        <end position="17"/>
    </location>
</feature>
<dbReference type="InterPro" id="IPR012910">
    <property type="entry name" value="Plug_dom"/>
</dbReference>
<accession>A0A1M7MK55</accession>
<dbReference type="SMART" id="SM00965">
    <property type="entry name" value="STN"/>
    <property type="match status" value="1"/>
</dbReference>
<comment type="similarity">
    <text evidence="4">Belongs to the TonB-dependent receptor family.</text>
</comment>
<dbReference type="InterPro" id="IPR008969">
    <property type="entry name" value="CarboxyPept-like_regulatory"/>
</dbReference>
<evidence type="ECO:0000256" key="3">
    <source>
        <dbReference type="ARBA" id="ARBA00023237"/>
    </source>
</evidence>
<comment type="subcellular location">
    <subcellularLocation>
        <location evidence="4">Cell outer membrane</location>
        <topology evidence="4">Multi-pass membrane protein</topology>
    </subcellularLocation>
</comment>
<dbReference type="Pfam" id="PF07660">
    <property type="entry name" value="STN"/>
    <property type="match status" value="1"/>
</dbReference>
<dbReference type="InterPro" id="IPR023996">
    <property type="entry name" value="TonB-dep_OMP_SusC/RagA"/>
</dbReference>
<dbReference type="InterPro" id="IPR037066">
    <property type="entry name" value="Plug_dom_sf"/>
</dbReference>
<dbReference type="InterPro" id="IPR023997">
    <property type="entry name" value="TonB-dep_OMP_SusC/RagA_CS"/>
</dbReference>
<evidence type="ECO:0000256" key="5">
    <source>
        <dbReference type="SAM" id="SignalP"/>
    </source>
</evidence>
<dbReference type="InterPro" id="IPR039426">
    <property type="entry name" value="TonB-dep_rcpt-like"/>
</dbReference>
<sequence>MKLTAFLLLAACLHISAKGLSQQITLSEKGAPLKKVLREVARQAGISVVYDEAQLAATYPVTISVKNVSVQTALDKALAGQPFSYKVDGSRITLVKASADNVAAADSSITVTGKVTDEKGDPIPGATIRVQGTSTGTATDINGHFSLKVPSPKSQLAFSFIGYNQQVLQASANPMNIKLALSSTSLTETVVVGYGVQKKSVVTGAISSIKSTEFENQPVTRVEQVLQGRTSGVTVVSSSGQPGSASSVRIRGNTSINNNDPLWVVDGVVVDNGGVSYLNQSDIESMEVLKDAASAAIYGTRAANGVILITTKKGKEGKLRVNYNGYVGTSAPARKLNLLNATEYATLINEGLVADGKAPKYANPASLGVGTDWQDLIFNNNAFRQNHEISLSGGNDRSTFYTSFGFMKQEGIVASDISKYQRATFRINSSHKIAKWLTFGENLSYAYEKNSGLGNTNSEFGGPLSSAINLDPITPAIVYDKTVAANAPYTNTGVVRDAFGNPYGISDAVKQEITNPLAYIQTRLGNYGYSHNFVGNAYLEAEPIAGLKLRSTFGGKMAFYGSDNFVPVYYLNSSTTNARTSFTRDQNNNRSWNLENTISYSRTIKQHDFSVLVGQGAYQDGYRQNTNVAYFGIPANSFKEASLNYKIANTNKTASGVDGLLHTVASYFGRVNYNYAEKYLLTAIIRRDGSSRFPTDRKYAVFPSVSAGWVPTKEAFFPENDVIDFLKIRGGYGSVGNDYITDGGNLNEHGYLSTIGDGRNYSIGNEILVGNSPNAPANQYLHWEETHQTNIGFDLAFLKHFNFTFDWFNKKTTGILMNPKVPFYTGSFSNPPANVADNQNRGIDLELGYHGKIGEVQLNVNANASYVKNKSLYLGDGVKYITTNQQNFQSSTYPITRTVLGSPLNAFYGFKTAGIFQNQAEVDAYVDGKGNKIQPNAKPGDFRWVDTNGDGAITEADRQVLGNPMPTWTYGLNISATYKNFDINLFAQGAGGNKIFQGLKRLDIKEANMQNKALGRWTGEGTSNTYPRMTLDDPNRNYSNPSDFYLEDGDYLRLKVLQIGYTLSNNIMKRIGAQRLRVFVTGENLFTFTKYTGFDPEIGGTVSSIDRGIYPQARSYMFGLNVTF</sequence>
<dbReference type="GO" id="GO:0009279">
    <property type="term" value="C:cell outer membrane"/>
    <property type="evidence" value="ECO:0007669"/>
    <property type="project" value="UniProtKB-SubCell"/>
</dbReference>
<dbReference type="Gene3D" id="2.170.130.10">
    <property type="entry name" value="TonB-dependent receptor, plug domain"/>
    <property type="match status" value="1"/>
</dbReference>
<feature type="domain" description="Secretin/TonB short N-terminal" evidence="6">
    <location>
        <begin position="46"/>
        <end position="97"/>
    </location>
</feature>
<dbReference type="PROSITE" id="PS52016">
    <property type="entry name" value="TONB_DEPENDENT_REC_3"/>
    <property type="match status" value="1"/>
</dbReference>
<evidence type="ECO:0000313" key="8">
    <source>
        <dbReference type="Proteomes" id="UP000184420"/>
    </source>
</evidence>
<keyword evidence="1 4" id="KW-0813">Transport</keyword>
<dbReference type="AlphaFoldDB" id="A0A1M7MK55"/>
<dbReference type="NCBIfam" id="TIGR04057">
    <property type="entry name" value="SusC_RagA_signa"/>
    <property type="match status" value="1"/>
</dbReference>
<keyword evidence="8" id="KW-1185">Reference proteome</keyword>
<dbReference type="SUPFAM" id="SSF56935">
    <property type="entry name" value="Porins"/>
    <property type="match status" value="1"/>
</dbReference>
<dbReference type="Gene3D" id="3.55.50.30">
    <property type="match status" value="1"/>
</dbReference>
<keyword evidence="4" id="KW-0812">Transmembrane</keyword>
<evidence type="ECO:0000256" key="4">
    <source>
        <dbReference type="PROSITE-ProRule" id="PRU01360"/>
    </source>
</evidence>
<evidence type="ECO:0000256" key="1">
    <source>
        <dbReference type="ARBA" id="ARBA00022448"/>
    </source>
</evidence>
<dbReference type="EMBL" id="FRBL01000013">
    <property type="protein sequence ID" value="SHM91258.1"/>
    <property type="molecule type" value="Genomic_DNA"/>
</dbReference>
<dbReference type="NCBIfam" id="TIGR04056">
    <property type="entry name" value="OMP_RagA_SusC"/>
    <property type="match status" value="1"/>
</dbReference>